<accession>A0A1G6II11</accession>
<dbReference type="Proteomes" id="UP000199322">
    <property type="component" value="Unassembled WGS sequence"/>
</dbReference>
<dbReference type="SUPFAM" id="SSF52833">
    <property type="entry name" value="Thioredoxin-like"/>
    <property type="match status" value="1"/>
</dbReference>
<reference evidence="1 2" key="1">
    <citation type="submission" date="2016-10" db="EMBL/GenBank/DDBJ databases">
        <authorList>
            <person name="de Groot N.N."/>
        </authorList>
    </citation>
    <scope>NUCLEOTIDE SEQUENCE [LARGE SCALE GENOMIC DNA]</scope>
    <source>
        <strain evidence="1 2">WG14</strain>
    </source>
</reference>
<dbReference type="InterPro" id="IPR036249">
    <property type="entry name" value="Thioredoxin-like_sf"/>
</dbReference>
<dbReference type="AlphaFoldDB" id="A0A1G6II11"/>
<dbReference type="EMBL" id="FMYV01000001">
    <property type="protein sequence ID" value="SDC06094.1"/>
    <property type="molecule type" value="Genomic_DNA"/>
</dbReference>
<sequence length="92" mass="10548">MVEIYICMGSACYLKGSKDIVDILSRLVKKYDLKEKVKLKGSFCLGPCNQGVVVKVGDKFFKKMNVENTISIFKEKIYPYILEIIEKSDENE</sequence>
<dbReference type="CDD" id="cd02980">
    <property type="entry name" value="TRX_Fd_family"/>
    <property type="match status" value="1"/>
</dbReference>
<dbReference type="Pfam" id="PF01257">
    <property type="entry name" value="2Fe-2S_thioredx"/>
    <property type="match status" value="1"/>
</dbReference>
<evidence type="ECO:0000313" key="2">
    <source>
        <dbReference type="Proteomes" id="UP000199322"/>
    </source>
</evidence>
<dbReference type="Gene3D" id="3.40.30.10">
    <property type="entry name" value="Glutaredoxin"/>
    <property type="match status" value="1"/>
</dbReference>
<dbReference type="STRING" id="28234.SAMN04488588_0386"/>
<name>A0A1G6II11_9BACT</name>
<dbReference type="RefSeq" id="WP_091402309.1">
    <property type="nucleotide sequence ID" value="NZ_FMYV01000001.1"/>
</dbReference>
<organism evidence="1 2">
    <name type="scientific">Geotoga petraea</name>
    <dbReference type="NCBI Taxonomy" id="28234"/>
    <lineage>
        <taxon>Bacteria</taxon>
        <taxon>Thermotogati</taxon>
        <taxon>Thermotogota</taxon>
        <taxon>Thermotogae</taxon>
        <taxon>Petrotogales</taxon>
        <taxon>Petrotogaceae</taxon>
        <taxon>Geotoga</taxon>
    </lineage>
</organism>
<keyword evidence="2" id="KW-1185">Reference proteome</keyword>
<gene>
    <name evidence="1" type="ORF">SAMN04488588_0386</name>
</gene>
<proteinExistence type="predicted"/>
<evidence type="ECO:0000313" key="1">
    <source>
        <dbReference type="EMBL" id="SDC06094.1"/>
    </source>
</evidence>
<protein>
    <submittedName>
        <fullName evidence="1">Thioredoxin-like [2Fe-2S] ferredoxin</fullName>
    </submittedName>
</protein>